<accession>A0ABY2UDY4</accession>
<keyword evidence="3" id="KW-1185">Reference proteome</keyword>
<evidence type="ECO:0008006" key="4">
    <source>
        <dbReference type="Google" id="ProtNLM"/>
    </source>
</evidence>
<dbReference type="PROSITE" id="PS51257">
    <property type="entry name" value="PROKAR_LIPOPROTEIN"/>
    <property type="match status" value="1"/>
</dbReference>
<organism evidence="2 3">
    <name type="scientific">Microbulbifer harenosus</name>
    <dbReference type="NCBI Taxonomy" id="2576840"/>
    <lineage>
        <taxon>Bacteria</taxon>
        <taxon>Pseudomonadati</taxon>
        <taxon>Pseudomonadota</taxon>
        <taxon>Gammaproteobacteria</taxon>
        <taxon>Cellvibrionales</taxon>
        <taxon>Microbulbiferaceae</taxon>
        <taxon>Microbulbifer</taxon>
    </lineage>
</organism>
<dbReference type="InterPro" id="IPR036278">
    <property type="entry name" value="Sialidase_sf"/>
</dbReference>
<evidence type="ECO:0000256" key="1">
    <source>
        <dbReference type="SAM" id="SignalP"/>
    </source>
</evidence>
<dbReference type="RefSeq" id="WP_138237052.1">
    <property type="nucleotide sequence ID" value="NZ_CP185860.1"/>
</dbReference>
<feature type="signal peptide" evidence="1">
    <location>
        <begin position="1"/>
        <end position="25"/>
    </location>
</feature>
<reference evidence="2 3" key="1">
    <citation type="submission" date="2019-05" db="EMBL/GenBank/DDBJ databases">
        <title>Microbulbifer harenosus sp. nov., an alginate-degrading bacterium isolated from coastal sand.</title>
        <authorList>
            <person name="Huang H."/>
            <person name="Mo K."/>
            <person name="Bao S."/>
        </authorList>
    </citation>
    <scope>NUCLEOTIDE SEQUENCE [LARGE SCALE GENOMIC DNA]</scope>
    <source>
        <strain evidence="2 3">HB161719</strain>
    </source>
</reference>
<gene>
    <name evidence="2" type="ORF">FDY93_17570</name>
</gene>
<comment type="caution">
    <text evidence="2">The sequence shown here is derived from an EMBL/GenBank/DDBJ whole genome shotgun (WGS) entry which is preliminary data.</text>
</comment>
<dbReference type="SUPFAM" id="SSF50939">
    <property type="entry name" value="Sialidases"/>
    <property type="match status" value="1"/>
</dbReference>
<sequence length="588" mass="65778">MRYLSRVALGAVLLFLGGCASQVNMLPTLSEKTVLQPQQGVVVAKVINASSYPLPFNQLTINPKNLNESSEVKSPRLTALANNYRGSTVFAAPVNAGDYALSSIRAFHSHGDFWYSRFVTTDAKFGTFRVNPGQVTDLGTIIYYPKSQGDKYINMLLRQPSEAAGSTLHESFPFYDFTLDSVHGWMEDEYEQERNSNYVSAARNPVTYNEQYAGPDGSLYFVGKLGIIIKRSPQGEWSMDAVDTNIDLYTIVANQRGDLVVAGDEGKVFIKRVNGDWQDVSIAHQLRVHQATFAGDNTIDLITSENHLLKVWRSTDLANVDWQHLVTFRSDRGWLDPNGVLTYDTNPKPKNGSQQAVSPRNISSVDLKRIEDRNEIFVRTIARYSEPMFENGKLESFVVDTSDWQILGEGNEQQYSTVVNAGATQLAIKEAGFWSWDGKPDYLKLNKNNGQWEEISTSISGCPPGTKIVGDSCRAKGSKGRYQQKVDRFSFASTPWFKNNDEVLAIALFREKSAESGETENKVRLIHSVDGGKVWTKSEDPLPSEFCGTLIPDVKDRLLLTCKGSSMDFYESLDEGASWKHVREHENF</sequence>
<protein>
    <recommendedName>
        <fullName evidence="4">Exo-alpha-sialidase</fullName>
    </recommendedName>
</protein>
<feature type="chain" id="PRO_5046406759" description="Exo-alpha-sialidase" evidence="1">
    <location>
        <begin position="26"/>
        <end position="588"/>
    </location>
</feature>
<keyword evidence="1" id="KW-0732">Signal</keyword>
<dbReference type="EMBL" id="VANI01000021">
    <property type="protein sequence ID" value="TLM74454.1"/>
    <property type="molecule type" value="Genomic_DNA"/>
</dbReference>
<proteinExistence type="predicted"/>
<dbReference type="Proteomes" id="UP000306791">
    <property type="component" value="Unassembled WGS sequence"/>
</dbReference>
<name>A0ABY2UDY4_9GAMM</name>
<evidence type="ECO:0000313" key="3">
    <source>
        <dbReference type="Proteomes" id="UP000306791"/>
    </source>
</evidence>
<evidence type="ECO:0000313" key="2">
    <source>
        <dbReference type="EMBL" id="TLM74454.1"/>
    </source>
</evidence>